<dbReference type="RefSeq" id="WP_147432220.1">
    <property type="nucleotide sequence ID" value="NZ_RCTI01000318.1"/>
</dbReference>
<protein>
    <submittedName>
        <fullName evidence="2">ISL3 family transposase</fullName>
    </submittedName>
</protein>
<reference evidence="2 3" key="1">
    <citation type="submission" date="2018-10" db="EMBL/GenBank/DDBJ databases">
        <title>Geobacillus stearothermophilus in processing lines of powdered infant formula.</title>
        <authorList>
            <person name="Rhee M.S."/>
            <person name="Choi I.-G."/>
            <person name="Cho T.J."/>
            <person name="Park B."/>
        </authorList>
    </citation>
    <scope>NUCLEOTIDE SEQUENCE [LARGE SCALE GENOMIC DNA]</scope>
    <source>
        <strain evidence="2 3">FHS-PPGT130</strain>
    </source>
</reference>
<evidence type="ECO:0000313" key="3">
    <source>
        <dbReference type="Proteomes" id="UP000266922"/>
    </source>
</evidence>
<name>A0A3L7CFL4_GEOSE</name>
<organism evidence="2 3">
    <name type="scientific">Geobacillus stearothermophilus</name>
    <name type="common">Bacillus stearothermophilus</name>
    <dbReference type="NCBI Taxonomy" id="1422"/>
    <lineage>
        <taxon>Bacteria</taxon>
        <taxon>Bacillati</taxon>
        <taxon>Bacillota</taxon>
        <taxon>Bacilli</taxon>
        <taxon>Bacillales</taxon>
        <taxon>Anoxybacillaceae</taxon>
        <taxon>Geobacillus</taxon>
    </lineage>
</organism>
<accession>A0A3L7CFL4</accession>
<feature type="non-terminal residue" evidence="2">
    <location>
        <position position="1"/>
    </location>
</feature>
<dbReference type="Proteomes" id="UP000266922">
    <property type="component" value="Unassembled WGS sequence"/>
</dbReference>
<dbReference type="InterPro" id="IPR002560">
    <property type="entry name" value="Transposase_DDE"/>
</dbReference>
<evidence type="ECO:0000313" key="2">
    <source>
        <dbReference type="EMBL" id="RLQ11467.1"/>
    </source>
</evidence>
<dbReference type="Pfam" id="PF01610">
    <property type="entry name" value="DDE_Tnp_ISL3"/>
    <property type="match status" value="1"/>
</dbReference>
<comment type="caution">
    <text evidence="2">The sequence shown here is derived from an EMBL/GenBank/DDBJ whole genome shotgun (WGS) entry which is preliminary data.</text>
</comment>
<dbReference type="AlphaFoldDB" id="A0A3L7CFL4"/>
<dbReference type="EMBL" id="RCTJ01000320">
    <property type="protein sequence ID" value="RLQ11467.1"/>
    <property type="molecule type" value="Genomic_DNA"/>
</dbReference>
<gene>
    <name evidence="2" type="ORF">D9548_16665</name>
</gene>
<feature type="domain" description="Transposase IS204/IS1001/IS1096/IS1165 DDE" evidence="1">
    <location>
        <begin position="3"/>
        <end position="57"/>
    </location>
</feature>
<evidence type="ECO:0000259" key="1">
    <source>
        <dbReference type="Pfam" id="PF01610"/>
    </source>
</evidence>
<proteinExistence type="predicted"/>
<sequence length="66" mass="7489">SAVRAIAKSLVKRTDEIISCILSPYSNGKMEGTNNKIKLMKRGGYGYRNIQRFAWRVRLETANILS</sequence>